<dbReference type="PANTHER" id="PTHR11215:SF1">
    <property type="entry name" value="MYG1 EXONUCLEASE"/>
    <property type="match status" value="1"/>
</dbReference>
<dbReference type="Proteomes" id="UP000182253">
    <property type="component" value="Unassembled WGS sequence"/>
</dbReference>
<gene>
    <name evidence="2" type="ORF">A2645_00645</name>
</gene>
<organism evidence="2 3">
    <name type="scientific">Candidatus Nomurabacteria bacterium RIFCSPHIGHO2_01_FULL_39_9</name>
    <dbReference type="NCBI Taxonomy" id="1801735"/>
    <lineage>
        <taxon>Bacteria</taxon>
        <taxon>Candidatus Nomuraibacteriota</taxon>
    </lineage>
</organism>
<name>A0A1F6UVC9_9BACT</name>
<evidence type="ECO:0000313" key="2">
    <source>
        <dbReference type="EMBL" id="OGI61299.1"/>
    </source>
</evidence>
<accession>A0A1F6UVC9</accession>
<comment type="caution">
    <text evidence="2">The sequence shown here is derived from an EMBL/GenBank/DDBJ whole genome shotgun (WGS) entry which is preliminary data.</text>
</comment>
<reference evidence="2 3" key="1">
    <citation type="journal article" date="2016" name="Nat. Commun.">
        <title>Thousands of microbial genomes shed light on interconnected biogeochemical processes in an aquifer system.</title>
        <authorList>
            <person name="Anantharaman K."/>
            <person name="Brown C.T."/>
            <person name="Hug L.A."/>
            <person name="Sharon I."/>
            <person name="Castelle C.J."/>
            <person name="Probst A.J."/>
            <person name="Thomas B.C."/>
            <person name="Singh A."/>
            <person name="Wilkins M.J."/>
            <person name="Karaoz U."/>
            <person name="Brodie E.L."/>
            <person name="Williams K.H."/>
            <person name="Hubbard S.S."/>
            <person name="Banfield J.F."/>
        </authorList>
    </citation>
    <scope>NUCLEOTIDE SEQUENCE [LARGE SCALE GENOMIC DNA]</scope>
</reference>
<dbReference type="Pfam" id="PF03690">
    <property type="entry name" value="MYG1_exonuc"/>
    <property type="match status" value="1"/>
</dbReference>
<comment type="similarity">
    <text evidence="1">Belongs to the MYG1 family.</text>
</comment>
<sequence>MKFLKDLFTAITGIFRRNKLIVTHSGNFHADDVFAAATLSILFNNKVRIIRTRDPEIIEKGDFVFDVGGVYDPELNRFDHHQTGGAGGRENGIPYASFGLVWKKFGIEICGSKETALYIDRELAEPIDAIDNGVEISKPFFSDVYPFTVTDVLDAFLPLPGDYSQSIDEIFLDVMNLAKRILIKEIEKEKKRQEIFPKVKEVYEVAPDKRIIVFDKKLPAGLLSRFPEPLFAIVPREKDWLLLTIRDNPKTFANRKDLPKEWAGLMNEKMAEVSGVIDATFCHNNLFLAAAKSKEGAIKLAELALNNK</sequence>
<dbReference type="EMBL" id="MFTL01000023">
    <property type="protein sequence ID" value="OGI61299.1"/>
    <property type="molecule type" value="Genomic_DNA"/>
</dbReference>
<dbReference type="PANTHER" id="PTHR11215">
    <property type="entry name" value="METAL DEPENDENT HYDROLASE - RELATED"/>
    <property type="match status" value="1"/>
</dbReference>
<dbReference type="STRING" id="1801735.A2645_00645"/>
<dbReference type="AlphaFoldDB" id="A0A1F6UVC9"/>
<protein>
    <recommendedName>
        <fullName evidence="4">Metal-dependent hydrolase</fullName>
    </recommendedName>
</protein>
<evidence type="ECO:0008006" key="4">
    <source>
        <dbReference type="Google" id="ProtNLM"/>
    </source>
</evidence>
<proteinExistence type="inferred from homology"/>
<dbReference type="InterPro" id="IPR003226">
    <property type="entry name" value="MYG1_exonuclease"/>
</dbReference>
<evidence type="ECO:0000256" key="1">
    <source>
        <dbReference type="ARBA" id="ARBA00010105"/>
    </source>
</evidence>
<evidence type="ECO:0000313" key="3">
    <source>
        <dbReference type="Proteomes" id="UP000182253"/>
    </source>
</evidence>
<dbReference type="GO" id="GO:0005737">
    <property type="term" value="C:cytoplasm"/>
    <property type="evidence" value="ECO:0007669"/>
    <property type="project" value="TreeGrafter"/>
</dbReference>